<keyword evidence="4" id="KW-0288">FMN</keyword>
<evidence type="ECO:0000256" key="2">
    <source>
        <dbReference type="ARBA" id="ARBA00007118"/>
    </source>
</evidence>
<evidence type="ECO:0000259" key="6">
    <source>
        <dbReference type="Pfam" id="PF00881"/>
    </source>
</evidence>
<dbReference type="PANTHER" id="PTHR43673:SF2">
    <property type="entry name" value="NITROREDUCTASE"/>
    <property type="match status" value="1"/>
</dbReference>
<organism evidence="8 10">
    <name type="scientific">Zhongshania aliphaticivorans</name>
    <dbReference type="NCBI Taxonomy" id="1470434"/>
    <lineage>
        <taxon>Bacteria</taxon>
        <taxon>Pseudomonadati</taxon>
        <taxon>Pseudomonadota</taxon>
        <taxon>Gammaproteobacteria</taxon>
        <taxon>Cellvibrionales</taxon>
        <taxon>Spongiibacteraceae</taxon>
        <taxon>Zhongshania</taxon>
    </lineage>
</organism>
<name>A0A5S9Q2H4_9GAMM</name>
<evidence type="ECO:0000313" key="10">
    <source>
        <dbReference type="Proteomes" id="UP000439591"/>
    </source>
</evidence>
<dbReference type="OrthoDB" id="9802510at2"/>
<dbReference type="InterPro" id="IPR029479">
    <property type="entry name" value="Nitroreductase"/>
</dbReference>
<dbReference type="Proteomes" id="UP000435877">
    <property type="component" value="Unassembled WGS sequence"/>
</dbReference>
<comment type="cofactor">
    <cofactor evidence="1">
        <name>FMN</name>
        <dbReference type="ChEBI" id="CHEBI:58210"/>
    </cofactor>
</comment>
<dbReference type="EC" id="1.-.-.-" evidence="8"/>
<dbReference type="Proteomes" id="UP000439591">
    <property type="component" value="Unassembled WGS sequence"/>
</dbReference>
<keyword evidence="3" id="KW-0285">Flavoprotein</keyword>
<dbReference type="InterPro" id="IPR000415">
    <property type="entry name" value="Nitroreductase-like"/>
</dbReference>
<evidence type="ECO:0000256" key="3">
    <source>
        <dbReference type="ARBA" id="ARBA00022630"/>
    </source>
</evidence>
<dbReference type="RefSeq" id="WP_159269050.1">
    <property type="nucleotide sequence ID" value="NZ_CACSIK010000001.1"/>
</dbReference>
<dbReference type="GO" id="GO:0016491">
    <property type="term" value="F:oxidoreductase activity"/>
    <property type="evidence" value="ECO:0007669"/>
    <property type="project" value="UniProtKB-KW"/>
</dbReference>
<evidence type="ECO:0000313" key="7">
    <source>
        <dbReference type="EMBL" id="CAA0093745.1"/>
    </source>
</evidence>
<protein>
    <submittedName>
        <fullName evidence="8">Nitroreductase NfnB</fullName>
        <ecNumber evidence="8">1.-.-.-</ecNumber>
    </submittedName>
</protein>
<comment type="similarity">
    <text evidence="2">Belongs to the nitroreductase family.</text>
</comment>
<proteinExistence type="inferred from homology"/>
<evidence type="ECO:0000313" key="9">
    <source>
        <dbReference type="Proteomes" id="UP000435877"/>
    </source>
</evidence>
<evidence type="ECO:0000256" key="4">
    <source>
        <dbReference type="ARBA" id="ARBA00022643"/>
    </source>
</evidence>
<keyword evidence="5 8" id="KW-0560">Oxidoreductase</keyword>
<dbReference type="CDD" id="cd02136">
    <property type="entry name" value="PnbA_NfnB-like"/>
    <property type="match status" value="1"/>
</dbReference>
<accession>A0A5S9Q2H4</accession>
<feature type="domain" description="Nitroreductase" evidence="6">
    <location>
        <begin position="12"/>
        <end position="198"/>
    </location>
</feature>
<dbReference type="SUPFAM" id="SSF55469">
    <property type="entry name" value="FMN-dependent nitroreductase-like"/>
    <property type="match status" value="1"/>
</dbReference>
<dbReference type="Pfam" id="PF00881">
    <property type="entry name" value="Nitroreductase"/>
    <property type="match status" value="1"/>
</dbReference>
<dbReference type="PANTHER" id="PTHR43673">
    <property type="entry name" value="NAD(P)H NITROREDUCTASE YDGI-RELATED"/>
    <property type="match status" value="1"/>
</dbReference>
<evidence type="ECO:0000256" key="1">
    <source>
        <dbReference type="ARBA" id="ARBA00001917"/>
    </source>
</evidence>
<evidence type="ECO:0000256" key="5">
    <source>
        <dbReference type="ARBA" id="ARBA00023002"/>
    </source>
</evidence>
<dbReference type="AlphaFoldDB" id="A0A5S9Q2H4"/>
<dbReference type="Gene3D" id="3.40.109.10">
    <property type="entry name" value="NADH Oxidase"/>
    <property type="match status" value="1"/>
</dbReference>
<keyword evidence="9" id="KW-1185">Reference proteome</keyword>
<reference evidence="9 10" key="1">
    <citation type="submission" date="2019-11" db="EMBL/GenBank/DDBJ databases">
        <authorList>
            <person name="Holert J."/>
        </authorList>
    </citation>
    <scope>NUCLEOTIDE SEQUENCE [LARGE SCALE GENOMIC DNA]</scope>
    <source>
        <strain evidence="8">BC3_2A</strain>
        <strain evidence="7">SB11_1A</strain>
    </source>
</reference>
<sequence>MNDVDVFSRVVNQRRSVRAFLAKPAPADIIQSVFTAAQRAPSNCNTQPWHVAVASGQSVENLRSKIPAAFSAGEWTMDFPYDGKYEGVYKERQYQAAADLYAAMGISREDKIARNEQFMKNYTFFGAPHVAFLFLPEPFGLREAADLGMYAQTLMLSLSAHGLASCPQTALSFNCDLVRQQLNIDPANKLLFGLSFGYEDQDKSVNHCRTSRADLSETVTFYT</sequence>
<dbReference type="EMBL" id="CACSIM010000004">
    <property type="protein sequence ID" value="CAA0111766.1"/>
    <property type="molecule type" value="Genomic_DNA"/>
</dbReference>
<dbReference type="EMBL" id="CACSIK010000001">
    <property type="protein sequence ID" value="CAA0093745.1"/>
    <property type="molecule type" value="Genomic_DNA"/>
</dbReference>
<evidence type="ECO:0000313" key="8">
    <source>
        <dbReference type="EMBL" id="CAA0111766.1"/>
    </source>
</evidence>
<gene>
    <name evidence="8" type="primary">nfnB_2</name>
    <name evidence="7" type="synonym">nfnB_3</name>
    <name evidence="7" type="ORF">IHBHHGIJ_02523</name>
    <name evidence="8" type="ORF">KFEGEMFD_02710</name>
</gene>